<evidence type="ECO:0000313" key="3">
    <source>
        <dbReference type="Proteomes" id="UP001055514"/>
    </source>
</evidence>
<reference evidence="2" key="1">
    <citation type="submission" date="2022-04" db="EMBL/GenBank/DDBJ databases">
        <title>Emergence of ST220 Acinetobacter pittii strain in bloodstream infection, which co-producing chromosomal NDM-1 and OXA-820 carbapenemases.</title>
        <authorList>
            <person name="Tian C."/>
            <person name="Xing M."/>
            <person name="Fu L."/>
            <person name="Xia D."/>
        </authorList>
    </citation>
    <scope>NUCLEOTIDE SEQUENCE</scope>
    <source>
        <strain evidence="2">TCM</strain>
    </source>
</reference>
<evidence type="ECO:0000313" key="2">
    <source>
        <dbReference type="EMBL" id="USU95561.1"/>
    </source>
</evidence>
<protein>
    <submittedName>
        <fullName evidence="2">Uncharacterized protein</fullName>
    </submittedName>
</protein>
<dbReference type="AlphaFoldDB" id="A0AAE9S972"/>
<organism evidence="2 3">
    <name type="scientific">Acinetobacter pittii</name>
    <name type="common">Acinetobacter genomosp. 3</name>
    <dbReference type="NCBI Taxonomy" id="48296"/>
    <lineage>
        <taxon>Bacteria</taxon>
        <taxon>Pseudomonadati</taxon>
        <taxon>Pseudomonadota</taxon>
        <taxon>Gammaproteobacteria</taxon>
        <taxon>Moraxellales</taxon>
        <taxon>Moraxellaceae</taxon>
        <taxon>Acinetobacter</taxon>
        <taxon>Acinetobacter calcoaceticus/baumannii complex</taxon>
    </lineage>
</organism>
<dbReference type="Proteomes" id="UP001055514">
    <property type="component" value="Chromosome"/>
</dbReference>
<evidence type="ECO:0000256" key="1">
    <source>
        <dbReference type="SAM" id="MobiDB-lite"/>
    </source>
</evidence>
<gene>
    <name evidence="2" type="ORF">MWH18_04670</name>
</gene>
<feature type="region of interest" description="Disordered" evidence="1">
    <location>
        <begin position="34"/>
        <end position="79"/>
    </location>
</feature>
<dbReference type="EMBL" id="CP095407">
    <property type="protein sequence ID" value="USU95561.1"/>
    <property type="molecule type" value="Genomic_DNA"/>
</dbReference>
<dbReference type="RefSeq" id="WP_126117513.1">
    <property type="nucleotide sequence ID" value="NZ_CP029610.1"/>
</dbReference>
<name>A0AAE9S972_ACIPI</name>
<sequence length="162" mass="16817">MSLAYVAVGASVLSAAISGYSAYSTSKTQQEQAEADADAAKASGRLEAERIRKQKNRVQSAARAQAAENGLSVNEGTPLAINDKIEQDAQYDAAMSEIAGYNASQRLRAEASIYKSNANTAAGTGVLNTVAAGANGYSNAQISKKQTALLDAQIANQKGGWK</sequence>
<proteinExistence type="predicted"/>
<accession>A0AAE9S972</accession>